<evidence type="ECO:0000313" key="2">
    <source>
        <dbReference type="Proteomes" id="UP001056120"/>
    </source>
</evidence>
<comment type="caution">
    <text evidence="1">The sequence shown here is derived from an EMBL/GenBank/DDBJ whole genome shotgun (WGS) entry which is preliminary data.</text>
</comment>
<reference evidence="1 2" key="2">
    <citation type="journal article" date="2022" name="Mol. Ecol. Resour.">
        <title>The genomes of chicory, endive, great burdock and yacon provide insights into Asteraceae paleo-polyploidization history and plant inulin production.</title>
        <authorList>
            <person name="Fan W."/>
            <person name="Wang S."/>
            <person name="Wang H."/>
            <person name="Wang A."/>
            <person name="Jiang F."/>
            <person name="Liu H."/>
            <person name="Zhao H."/>
            <person name="Xu D."/>
            <person name="Zhang Y."/>
        </authorList>
    </citation>
    <scope>NUCLEOTIDE SEQUENCE [LARGE SCALE GENOMIC DNA]</scope>
    <source>
        <strain evidence="2">cv. Yunnan</strain>
        <tissue evidence="1">Leaves</tissue>
    </source>
</reference>
<protein>
    <submittedName>
        <fullName evidence="1">Uncharacterized protein</fullName>
    </submittedName>
</protein>
<dbReference type="EMBL" id="CM042041">
    <property type="protein sequence ID" value="KAI3713388.1"/>
    <property type="molecule type" value="Genomic_DNA"/>
</dbReference>
<evidence type="ECO:0000313" key="1">
    <source>
        <dbReference type="EMBL" id="KAI3713388.1"/>
    </source>
</evidence>
<accession>A0ACB9AVJ8</accession>
<reference evidence="2" key="1">
    <citation type="journal article" date="2022" name="Mol. Ecol. Resour.">
        <title>The genomes of chicory, endive, great burdock and yacon provide insights into Asteraceae palaeo-polyploidization history and plant inulin production.</title>
        <authorList>
            <person name="Fan W."/>
            <person name="Wang S."/>
            <person name="Wang H."/>
            <person name="Wang A."/>
            <person name="Jiang F."/>
            <person name="Liu H."/>
            <person name="Zhao H."/>
            <person name="Xu D."/>
            <person name="Zhang Y."/>
        </authorList>
    </citation>
    <scope>NUCLEOTIDE SEQUENCE [LARGE SCALE GENOMIC DNA]</scope>
    <source>
        <strain evidence="2">cv. Yunnan</strain>
    </source>
</reference>
<dbReference type="Proteomes" id="UP001056120">
    <property type="component" value="Linkage Group LG24"/>
</dbReference>
<keyword evidence="2" id="KW-1185">Reference proteome</keyword>
<organism evidence="1 2">
    <name type="scientific">Smallanthus sonchifolius</name>
    <dbReference type="NCBI Taxonomy" id="185202"/>
    <lineage>
        <taxon>Eukaryota</taxon>
        <taxon>Viridiplantae</taxon>
        <taxon>Streptophyta</taxon>
        <taxon>Embryophyta</taxon>
        <taxon>Tracheophyta</taxon>
        <taxon>Spermatophyta</taxon>
        <taxon>Magnoliopsida</taxon>
        <taxon>eudicotyledons</taxon>
        <taxon>Gunneridae</taxon>
        <taxon>Pentapetalae</taxon>
        <taxon>asterids</taxon>
        <taxon>campanulids</taxon>
        <taxon>Asterales</taxon>
        <taxon>Asteraceae</taxon>
        <taxon>Asteroideae</taxon>
        <taxon>Heliantheae alliance</taxon>
        <taxon>Millerieae</taxon>
        <taxon>Smallanthus</taxon>
    </lineage>
</organism>
<sequence>MEITVISAQGLNNSSLFSHHIRPFITLTTTPPSSSSYSSGTHVYTTTVDHQGGRNPTWGDKFDLSNVVDASFFYRKNSYIYLQLYTNRLLLGPRFLGWCGIPAADIADGFLAAGTVRQLSYRLRKKDGSRGHGVVNVAVKLESSIFQAMRRVDSGVQPVDFGRVAIGIPVRR</sequence>
<gene>
    <name evidence="1" type="ORF">L1987_71965</name>
</gene>
<name>A0ACB9AVJ8_9ASTR</name>
<proteinExistence type="predicted"/>